<feature type="compositionally biased region" description="Basic and acidic residues" evidence="1">
    <location>
        <begin position="1"/>
        <end position="12"/>
    </location>
</feature>
<accession>A0A392WCE5</accession>
<evidence type="ECO:0000256" key="1">
    <source>
        <dbReference type="SAM" id="MobiDB-lite"/>
    </source>
</evidence>
<comment type="caution">
    <text evidence="2">The sequence shown here is derived from an EMBL/GenBank/DDBJ whole genome shotgun (WGS) entry which is preliminary data.</text>
</comment>
<keyword evidence="3" id="KW-1185">Reference proteome</keyword>
<dbReference type="EMBL" id="LXQA011414252">
    <property type="protein sequence ID" value="MCI96420.1"/>
    <property type="molecule type" value="Genomic_DNA"/>
</dbReference>
<organism evidence="2 3">
    <name type="scientific">Trifolium medium</name>
    <dbReference type="NCBI Taxonomy" id="97028"/>
    <lineage>
        <taxon>Eukaryota</taxon>
        <taxon>Viridiplantae</taxon>
        <taxon>Streptophyta</taxon>
        <taxon>Embryophyta</taxon>
        <taxon>Tracheophyta</taxon>
        <taxon>Spermatophyta</taxon>
        <taxon>Magnoliopsida</taxon>
        <taxon>eudicotyledons</taxon>
        <taxon>Gunneridae</taxon>
        <taxon>Pentapetalae</taxon>
        <taxon>rosids</taxon>
        <taxon>fabids</taxon>
        <taxon>Fabales</taxon>
        <taxon>Fabaceae</taxon>
        <taxon>Papilionoideae</taxon>
        <taxon>50 kb inversion clade</taxon>
        <taxon>NPAAA clade</taxon>
        <taxon>Hologalegina</taxon>
        <taxon>IRL clade</taxon>
        <taxon>Trifolieae</taxon>
        <taxon>Trifolium</taxon>
    </lineage>
</organism>
<feature type="region of interest" description="Disordered" evidence="1">
    <location>
        <begin position="1"/>
        <end position="26"/>
    </location>
</feature>
<sequence>MALSDRQGERNTHPAQKKPGLLELDTSDAVLAQNKLLT</sequence>
<feature type="non-terminal residue" evidence="2">
    <location>
        <position position="38"/>
    </location>
</feature>
<proteinExistence type="predicted"/>
<evidence type="ECO:0000313" key="3">
    <source>
        <dbReference type="Proteomes" id="UP000265520"/>
    </source>
</evidence>
<dbReference type="Proteomes" id="UP000265520">
    <property type="component" value="Unassembled WGS sequence"/>
</dbReference>
<reference evidence="2 3" key="1">
    <citation type="journal article" date="2018" name="Front. Plant Sci.">
        <title>Red Clover (Trifolium pratense) and Zigzag Clover (T. medium) - A Picture of Genomic Similarities and Differences.</title>
        <authorList>
            <person name="Dluhosova J."/>
            <person name="Istvanek J."/>
            <person name="Nedelnik J."/>
            <person name="Repkova J."/>
        </authorList>
    </citation>
    <scope>NUCLEOTIDE SEQUENCE [LARGE SCALE GENOMIC DNA]</scope>
    <source>
        <strain evidence="3">cv. 10/8</strain>
        <tissue evidence="2">Leaf</tissue>
    </source>
</reference>
<protein>
    <submittedName>
        <fullName evidence="2">Uncharacterized protein</fullName>
    </submittedName>
</protein>
<name>A0A392WCE5_9FABA</name>
<evidence type="ECO:0000313" key="2">
    <source>
        <dbReference type="EMBL" id="MCI96420.1"/>
    </source>
</evidence>
<dbReference type="AlphaFoldDB" id="A0A392WCE5"/>